<comment type="catalytic activity">
    <reaction evidence="9 10">
        <text>Couples ATP hydrolysis with the unwinding of duplex DNA by translocating in the 3'-5' direction.</text>
        <dbReference type="EC" id="5.6.2.4"/>
    </reaction>
</comment>
<dbReference type="GO" id="GO:0046872">
    <property type="term" value="F:metal ion binding"/>
    <property type="evidence" value="ECO:0007669"/>
    <property type="project" value="UniProtKB-KW"/>
</dbReference>
<dbReference type="GO" id="GO:0005634">
    <property type="term" value="C:nucleus"/>
    <property type="evidence" value="ECO:0007669"/>
    <property type="project" value="UniProtKB-SubCell"/>
</dbReference>
<dbReference type="Pfam" id="PF00270">
    <property type="entry name" value="DEAD"/>
    <property type="match status" value="1"/>
</dbReference>
<evidence type="ECO:0000259" key="14">
    <source>
        <dbReference type="PROSITE" id="PS51194"/>
    </source>
</evidence>
<dbReference type="InterPro" id="IPR011545">
    <property type="entry name" value="DEAD/DEAH_box_helicase_dom"/>
</dbReference>
<reference evidence="15" key="2">
    <citation type="submission" date="2024-02" db="EMBL/GenBank/DDBJ databases">
        <title>Comparative genomics of Cryptococcus and Kwoniella reveals pathogenesis evolution and contrasting modes of karyotype evolution via chromosome fusion or intercentromeric recombination.</title>
        <authorList>
            <person name="Coelho M.A."/>
            <person name="David-Palma M."/>
            <person name="Shea T."/>
            <person name="Bowers K."/>
            <person name="McGinley-Smith S."/>
            <person name="Mohammad A.W."/>
            <person name="Gnirke A."/>
            <person name="Yurkov A.M."/>
            <person name="Nowrousian M."/>
            <person name="Sun S."/>
            <person name="Cuomo C.A."/>
            <person name="Heitman J."/>
        </authorList>
    </citation>
    <scope>NUCLEOTIDE SEQUENCE</scope>
    <source>
        <strain evidence="15">CBS 10118</strain>
    </source>
</reference>
<proteinExistence type="inferred from homology"/>
<dbReference type="InterPro" id="IPR001650">
    <property type="entry name" value="Helicase_C-like"/>
</dbReference>
<dbReference type="CDD" id="cd18015">
    <property type="entry name" value="DEXHc_RecQ1"/>
    <property type="match status" value="1"/>
</dbReference>
<feature type="compositionally biased region" description="Basic residues" evidence="12">
    <location>
        <begin position="819"/>
        <end position="830"/>
    </location>
</feature>
<dbReference type="GO" id="GO:0016787">
    <property type="term" value="F:hydrolase activity"/>
    <property type="evidence" value="ECO:0007669"/>
    <property type="project" value="UniProtKB-KW"/>
</dbReference>
<keyword evidence="7" id="KW-0238">DNA-binding</keyword>
<gene>
    <name evidence="15" type="ORF">I302_100586</name>
</gene>
<dbReference type="GeneID" id="30208360"/>
<dbReference type="KEGG" id="kbi:30208360"/>
<dbReference type="Gene3D" id="3.40.50.300">
    <property type="entry name" value="P-loop containing nucleotide triphosphate hydrolases"/>
    <property type="match status" value="2"/>
</dbReference>
<feature type="coiled-coil region" evidence="11">
    <location>
        <begin position="113"/>
        <end position="161"/>
    </location>
</feature>
<comment type="catalytic activity">
    <reaction evidence="10">
        <text>ATP + H2O = ADP + phosphate + H(+)</text>
        <dbReference type="Rhea" id="RHEA:13065"/>
        <dbReference type="ChEBI" id="CHEBI:15377"/>
        <dbReference type="ChEBI" id="CHEBI:15378"/>
        <dbReference type="ChEBI" id="CHEBI:30616"/>
        <dbReference type="ChEBI" id="CHEBI:43474"/>
        <dbReference type="ChEBI" id="CHEBI:456216"/>
    </reaction>
</comment>
<feature type="region of interest" description="Disordered" evidence="12">
    <location>
        <begin position="1"/>
        <end position="91"/>
    </location>
</feature>
<dbReference type="FunFam" id="3.40.50.300:FF:001544">
    <property type="entry name" value="ATP-dependent DNA helicase"/>
    <property type="match status" value="1"/>
</dbReference>
<organism evidence="15 16">
    <name type="scientific">Kwoniella bestiolae CBS 10118</name>
    <dbReference type="NCBI Taxonomy" id="1296100"/>
    <lineage>
        <taxon>Eukaryota</taxon>
        <taxon>Fungi</taxon>
        <taxon>Dikarya</taxon>
        <taxon>Basidiomycota</taxon>
        <taxon>Agaricomycotina</taxon>
        <taxon>Tremellomycetes</taxon>
        <taxon>Tremellales</taxon>
        <taxon>Cryptococcaceae</taxon>
        <taxon>Kwoniella</taxon>
    </lineage>
</organism>
<keyword evidence="3 10" id="KW-0547">Nucleotide-binding</keyword>
<keyword evidence="4 10" id="KW-0378">Hydrolase</keyword>
<dbReference type="AlphaFoldDB" id="A0AAJ8K0F1"/>
<dbReference type="InterPro" id="IPR004589">
    <property type="entry name" value="DNA_helicase_ATP-dep_RecQ"/>
</dbReference>
<evidence type="ECO:0000256" key="1">
    <source>
        <dbReference type="ARBA" id="ARBA00005446"/>
    </source>
</evidence>
<evidence type="ECO:0000313" key="16">
    <source>
        <dbReference type="Proteomes" id="UP000092730"/>
    </source>
</evidence>
<comment type="subcellular location">
    <subcellularLocation>
        <location evidence="10">Nucleus</location>
    </subcellularLocation>
</comment>
<feature type="domain" description="Helicase ATP-binding" evidence="13">
    <location>
        <begin position="217"/>
        <end position="396"/>
    </location>
</feature>
<feature type="compositionally biased region" description="Basic residues" evidence="12">
    <location>
        <begin position="856"/>
        <end position="872"/>
    </location>
</feature>
<dbReference type="GO" id="GO:0000724">
    <property type="term" value="P:double-strand break repair via homologous recombination"/>
    <property type="evidence" value="ECO:0007669"/>
    <property type="project" value="TreeGrafter"/>
</dbReference>
<dbReference type="PANTHER" id="PTHR13710:SF105">
    <property type="entry name" value="ATP-DEPENDENT DNA HELICASE Q1"/>
    <property type="match status" value="1"/>
</dbReference>
<dbReference type="GO" id="GO:0003677">
    <property type="term" value="F:DNA binding"/>
    <property type="evidence" value="ECO:0007669"/>
    <property type="project" value="UniProtKB-KW"/>
</dbReference>
<dbReference type="PROSITE" id="PS51194">
    <property type="entry name" value="HELICASE_CTER"/>
    <property type="match status" value="1"/>
</dbReference>
<dbReference type="SMART" id="SM00487">
    <property type="entry name" value="DEXDc"/>
    <property type="match status" value="1"/>
</dbReference>
<feature type="compositionally biased region" description="Polar residues" evidence="12">
    <location>
        <begin position="923"/>
        <end position="935"/>
    </location>
</feature>
<evidence type="ECO:0000256" key="2">
    <source>
        <dbReference type="ARBA" id="ARBA00022723"/>
    </source>
</evidence>
<keyword evidence="10" id="KW-0539">Nucleus</keyword>
<feature type="region of interest" description="Disordered" evidence="12">
    <location>
        <begin position="911"/>
        <end position="935"/>
    </location>
</feature>
<keyword evidence="6 10" id="KW-0067">ATP-binding</keyword>
<dbReference type="PROSITE" id="PS51192">
    <property type="entry name" value="HELICASE_ATP_BIND_1"/>
    <property type="match status" value="1"/>
</dbReference>
<dbReference type="InterPro" id="IPR027417">
    <property type="entry name" value="P-loop_NTPase"/>
</dbReference>
<dbReference type="GO" id="GO:0005694">
    <property type="term" value="C:chromosome"/>
    <property type="evidence" value="ECO:0007669"/>
    <property type="project" value="TreeGrafter"/>
</dbReference>
<keyword evidence="5 10" id="KW-0347">Helicase</keyword>
<evidence type="ECO:0000256" key="9">
    <source>
        <dbReference type="ARBA" id="ARBA00034617"/>
    </source>
</evidence>
<evidence type="ECO:0000259" key="13">
    <source>
        <dbReference type="PROSITE" id="PS51192"/>
    </source>
</evidence>
<dbReference type="GO" id="GO:0005737">
    <property type="term" value="C:cytoplasm"/>
    <property type="evidence" value="ECO:0007669"/>
    <property type="project" value="TreeGrafter"/>
</dbReference>
<dbReference type="GO" id="GO:0005524">
    <property type="term" value="F:ATP binding"/>
    <property type="evidence" value="ECO:0007669"/>
    <property type="project" value="UniProtKB-KW"/>
</dbReference>
<reference evidence="15" key="1">
    <citation type="submission" date="2013-07" db="EMBL/GenBank/DDBJ databases">
        <authorList>
            <consortium name="The Broad Institute Genome Sequencing Platform"/>
            <person name="Cuomo C."/>
            <person name="Litvintseva A."/>
            <person name="Chen Y."/>
            <person name="Heitman J."/>
            <person name="Sun S."/>
            <person name="Springer D."/>
            <person name="Dromer F."/>
            <person name="Young S.K."/>
            <person name="Zeng Q."/>
            <person name="Gargeya S."/>
            <person name="Fitzgerald M."/>
            <person name="Abouelleil A."/>
            <person name="Alvarado L."/>
            <person name="Berlin A.M."/>
            <person name="Chapman S.B."/>
            <person name="Dewar J."/>
            <person name="Goldberg J."/>
            <person name="Griggs A."/>
            <person name="Gujja S."/>
            <person name="Hansen M."/>
            <person name="Howarth C."/>
            <person name="Imamovic A."/>
            <person name="Larimer J."/>
            <person name="McCowan C."/>
            <person name="Murphy C."/>
            <person name="Pearson M."/>
            <person name="Priest M."/>
            <person name="Roberts A."/>
            <person name="Saif S."/>
            <person name="Shea T."/>
            <person name="Sykes S."/>
            <person name="Wortman J."/>
            <person name="Nusbaum C."/>
            <person name="Birren B."/>
        </authorList>
    </citation>
    <scope>NUCLEOTIDE SEQUENCE</scope>
    <source>
        <strain evidence="15">CBS 10118</strain>
    </source>
</reference>
<keyword evidence="11" id="KW-0175">Coiled coil</keyword>
<keyword evidence="8" id="KW-0413">Isomerase</keyword>
<evidence type="ECO:0000313" key="15">
    <source>
        <dbReference type="EMBL" id="WVW78627.1"/>
    </source>
</evidence>
<feature type="compositionally biased region" description="Acidic residues" evidence="12">
    <location>
        <begin position="788"/>
        <end position="803"/>
    </location>
</feature>
<feature type="compositionally biased region" description="Polar residues" evidence="12">
    <location>
        <begin position="43"/>
        <end position="57"/>
    </location>
</feature>
<dbReference type="Gene3D" id="1.10.10.10">
    <property type="entry name" value="Winged helix-like DNA-binding domain superfamily/Winged helix DNA-binding domain"/>
    <property type="match status" value="1"/>
</dbReference>
<dbReference type="InterPro" id="IPR014001">
    <property type="entry name" value="Helicase_ATP-bd"/>
</dbReference>
<feature type="compositionally biased region" description="Acidic residues" evidence="12">
    <location>
        <begin position="877"/>
        <end position="896"/>
    </location>
</feature>
<accession>A0AAJ8K0F1</accession>
<dbReference type="GO" id="GO:0009378">
    <property type="term" value="F:four-way junction helicase activity"/>
    <property type="evidence" value="ECO:0007669"/>
    <property type="project" value="TreeGrafter"/>
</dbReference>
<dbReference type="EC" id="5.6.2.4" evidence="10"/>
<name>A0AAJ8K0F1_9TREE</name>
<dbReference type="NCBIfam" id="TIGR00614">
    <property type="entry name" value="recQ_fam"/>
    <property type="match status" value="1"/>
</dbReference>
<dbReference type="PANTHER" id="PTHR13710">
    <property type="entry name" value="DNA HELICASE RECQ FAMILY MEMBER"/>
    <property type="match status" value="1"/>
</dbReference>
<sequence>MSGSPIYSDRLTLRPSFIGQGQGQSQNQASSSRHPSSSHSPIPFNQPSSSRNNSNTELIMIDSDDDDDLPIAQSSGSRPPINGFSRYGSGGKRLESEIKYEEPGGTSVDMKAREAIQVALSKLDKEIKDVEAQIRPLQELHTSLTSERRQLENQLRKANNIPKSSHTSTISTHPGNKVSSGLIDYQSTTFVYSQKITQTLESVFQLNEFRLCQEGVINAAVDGRDIVCVMPTGGGKSLTYQLPAVMGRGLTIVISPLLALIWDQVRAMKEIGVECVMMTGATSTSEQNEIYERMESGSSRGGKEIRLCYVTPEKVSKSKRLISTLEKVNENGRLRRFVIDEAHCCSQLGHDFRPDYKKLSMLKTLFPRVPIQAVTATLSSKTLPDLLKILRLGPITDGRAAKTTGTVFFSAPLFRPNLHYKVLPKPSNAKSAIAAMGDWIQKNHPGQSGIIYCLSKKDAETVAEELREWSGGDIKTGIYHAGVEDYEKERIHVRWREGKVNCICATIAFGLGIDKGDVRYMSKSLEGYYQETGRAGRDGQDSDCVLFYRGQDAARLSSLIYGDVDGSGKLQEMLRFAQDLKTCRKVAFAKYFSASAHLSASAWDAPDALLSSSGSTSTCGICDNCLRDPASILTKDVTVETWKILKVAQYVQNEGGRVTLANLSDLVRGLGGGMFGVVGGGEGKKGKRKLNGEKEKVDLESLGGKITLGKDDTEALLIHLVLLGYLADSYHATAYSVNVYIVPSDMAVRLTRLRLGDVQAGRSVKVECTFPAPEPKKTKGKKARKADEEDGEDDDDLEDEGDEGIGNAKKKAKTETKAKPKTTRKGKGKKKSEEEEEEGGVEREWFDIDFKEIDNKRKKAQPKFKAGAKAKGKKIDDVDDDVFPSMGEELDLDDEDEVYDEYGDWNGMLEEDENGWQVPPKSWNDQRVVSVSDSD</sequence>
<dbReference type="Pfam" id="PF16124">
    <property type="entry name" value="RecQ_Zn_bind"/>
    <property type="match status" value="1"/>
</dbReference>
<keyword evidence="2" id="KW-0479">Metal-binding</keyword>
<feature type="domain" description="Helicase C-terminal" evidence="14">
    <location>
        <begin position="432"/>
        <end position="581"/>
    </location>
</feature>
<feature type="region of interest" description="Disordered" evidence="12">
    <location>
        <begin position="769"/>
        <end position="896"/>
    </location>
</feature>
<evidence type="ECO:0000256" key="3">
    <source>
        <dbReference type="ARBA" id="ARBA00022741"/>
    </source>
</evidence>
<feature type="compositionally biased region" description="Low complexity" evidence="12">
    <location>
        <begin position="16"/>
        <end position="41"/>
    </location>
</feature>
<dbReference type="InterPro" id="IPR036388">
    <property type="entry name" value="WH-like_DNA-bd_sf"/>
</dbReference>
<evidence type="ECO:0000256" key="8">
    <source>
        <dbReference type="ARBA" id="ARBA00023235"/>
    </source>
</evidence>
<evidence type="ECO:0000256" key="11">
    <source>
        <dbReference type="SAM" id="Coils"/>
    </source>
</evidence>
<dbReference type="EMBL" id="CP144541">
    <property type="protein sequence ID" value="WVW78627.1"/>
    <property type="molecule type" value="Genomic_DNA"/>
</dbReference>
<dbReference type="Proteomes" id="UP000092730">
    <property type="component" value="Chromosome 1"/>
</dbReference>
<protein>
    <recommendedName>
        <fullName evidence="10">ATP-dependent DNA helicase</fullName>
        <ecNumber evidence="10">5.6.2.4</ecNumber>
    </recommendedName>
</protein>
<dbReference type="CDD" id="cd18794">
    <property type="entry name" value="SF2_C_RecQ"/>
    <property type="match status" value="1"/>
</dbReference>
<evidence type="ECO:0000256" key="12">
    <source>
        <dbReference type="SAM" id="MobiDB-lite"/>
    </source>
</evidence>
<evidence type="ECO:0000256" key="5">
    <source>
        <dbReference type="ARBA" id="ARBA00022806"/>
    </source>
</evidence>
<dbReference type="InterPro" id="IPR032284">
    <property type="entry name" value="RecQ_Zn-bd"/>
</dbReference>
<dbReference type="SMART" id="SM00490">
    <property type="entry name" value="HELICc"/>
    <property type="match status" value="1"/>
</dbReference>
<evidence type="ECO:0000256" key="10">
    <source>
        <dbReference type="RuleBase" id="RU364117"/>
    </source>
</evidence>
<dbReference type="RefSeq" id="XP_065725178.1">
    <property type="nucleotide sequence ID" value="XM_065869106.1"/>
</dbReference>
<evidence type="ECO:0000256" key="7">
    <source>
        <dbReference type="ARBA" id="ARBA00023125"/>
    </source>
</evidence>
<feature type="compositionally biased region" description="Basic and acidic residues" evidence="12">
    <location>
        <begin position="840"/>
        <end position="855"/>
    </location>
</feature>
<dbReference type="SUPFAM" id="SSF52540">
    <property type="entry name" value="P-loop containing nucleoside triphosphate hydrolases"/>
    <property type="match status" value="1"/>
</dbReference>
<dbReference type="GO" id="GO:0043138">
    <property type="term" value="F:3'-5' DNA helicase activity"/>
    <property type="evidence" value="ECO:0007669"/>
    <property type="project" value="UniProtKB-EC"/>
</dbReference>
<comment type="similarity">
    <text evidence="1 10">Belongs to the helicase family. RecQ subfamily.</text>
</comment>
<evidence type="ECO:0000256" key="4">
    <source>
        <dbReference type="ARBA" id="ARBA00022801"/>
    </source>
</evidence>
<evidence type="ECO:0000256" key="6">
    <source>
        <dbReference type="ARBA" id="ARBA00022840"/>
    </source>
</evidence>
<dbReference type="Pfam" id="PF00271">
    <property type="entry name" value="Helicase_C"/>
    <property type="match status" value="1"/>
</dbReference>
<keyword evidence="16" id="KW-1185">Reference proteome</keyword>